<sequence>MADVVDAVEAQRIAVELLAEGERNGGVPCVLVGEPEDHGRWWVQGYQSRAFMEEGDIMQALAGNGPFAIPKDGSPPFRLGSAEPADIQLARIRERE</sequence>
<accession>A0ABZ0V8X3</accession>
<gene>
    <name evidence="2" type="ORF">T9R20_15465</name>
</gene>
<evidence type="ECO:0000313" key="2">
    <source>
        <dbReference type="EMBL" id="WQB70076.1"/>
    </source>
</evidence>
<dbReference type="Pfam" id="PF15567">
    <property type="entry name" value="Imm35"/>
    <property type="match status" value="1"/>
</dbReference>
<organism evidence="2 3">
    <name type="scientific">Microbacterium invictum</name>
    <dbReference type="NCBI Taxonomy" id="515415"/>
    <lineage>
        <taxon>Bacteria</taxon>
        <taxon>Bacillati</taxon>
        <taxon>Actinomycetota</taxon>
        <taxon>Actinomycetes</taxon>
        <taxon>Micrococcales</taxon>
        <taxon>Microbacteriaceae</taxon>
        <taxon>Microbacterium</taxon>
    </lineage>
</organism>
<name>A0ABZ0V8X3_9MICO</name>
<reference evidence="2 3" key="1">
    <citation type="submission" date="2023-06" db="EMBL/GenBank/DDBJ databases">
        <title>Rock-solubilizing bacteria, Microbacterium invictum, promotes re-establishment of vegetation in rocky wasteland by accelerating rock bio-weathering and reshaping soil bacterial community.</title>
        <authorList>
            <person name="Liu C."/>
        </authorList>
    </citation>
    <scope>NUCLEOTIDE SEQUENCE [LARGE SCALE GENOMIC DNA]</scope>
    <source>
        <strain evidence="2 3">X-18</strain>
    </source>
</reference>
<dbReference type="RefSeq" id="WP_289261746.1">
    <property type="nucleotide sequence ID" value="NZ_CP139779.1"/>
</dbReference>
<protein>
    <submittedName>
        <fullName evidence="2">YrhB domain-containing protein</fullName>
    </submittedName>
</protein>
<dbReference type="Proteomes" id="UP001324533">
    <property type="component" value="Chromosome"/>
</dbReference>
<dbReference type="EMBL" id="CP139779">
    <property type="protein sequence ID" value="WQB70076.1"/>
    <property type="molecule type" value="Genomic_DNA"/>
</dbReference>
<dbReference type="InterPro" id="IPR029082">
    <property type="entry name" value="Imm35"/>
</dbReference>
<evidence type="ECO:0000313" key="3">
    <source>
        <dbReference type="Proteomes" id="UP001324533"/>
    </source>
</evidence>
<proteinExistence type="predicted"/>
<evidence type="ECO:0000259" key="1">
    <source>
        <dbReference type="Pfam" id="PF15567"/>
    </source>
</evidence>
<keyword evidence="3" id="KW-1185">Reference proteome</keyword>
<feature type="domain" description="Immunity protein 35" evidence="1">
    <location>
        <begin position="9"/>
        <end position="85"/>
    </location>
</feature>